<dbReference type="Gene3D" id="3.30.70.270">
    <property type="match status" value="1"/>
</dbReference>
<dbReference type="RefSeq" id="WP_090701111.1">
    <property type="nucleotide sequence ID" value="NZ_FOSP01000023.1"/>
</dbReference>
<dbReference type="CDD" id="cd01948">
    <property type="entry name" value="EAL"/>
    <property type="match status" value="1"/>
</dbReference>
<evidence type="ECO:0000259" key="1">
    <source>
        <dbReference type="PROSITE" id="PS50883"/>
    </source>
</evidence>
<dbReference type="Proteomes" id="UP000199533">
    <property type="component" value="Unassembled WGS sequence"/>
</dbReference>
<protein>
    <submittedName>
        <fullName evidence="3">Diguanylate cyclase (GGDEF) domain-containing protein</fullName>
    </submittedName>
</protein>
<dbReference type="InterPro" id="IPR001633">
    <property type="entry name" value="EAL_dom"/>
</dbReference>
<dbReference type="EMBL" id="FOSP01000023">
    <property type="protein sequence ID" value="SFK97012.1"/>
    <property type="molecule type" value="Genomic_DNA"/>
</dbReference>
<proteinExistence type="predicted"/>
<dbReference type="InterPro" id="IPR029787">
    <property type="entry name" value="Nucleotide_cyclase"/>
</dbReference>
<name>A0A1I4DTR6_9PROT</name>
<gene>
    <name evidence="3" type="ORF">SAMN05216302_102335</name>
</gene>
<dbReference type="PROSITE" id="PS50887">
    <property type="entry name" value="GGDEF"/>
    <property type="match status" value="1"/>
</dbReference>
<dbReference type="InterPro" id="IPR011006">
    <property type="entry name" value="CheY-like_superfamily"/>
</dbReference>
<dbReference type="SMART" id="SM00267">
    <property type="entry name" value="GGDEF"/>
    <property type="match status" value="1"/>
</dbReference>
<dbReference type="STRING" id="52441.SAMN05216302_102335"/>
<dbReference type="InterPro" id="IPR035919">
    <property type="entry name" value="EAL_sf"/>
</dbReference>
<dbReference type="PANTHER" id="PTHR44757">
    <property type="entry name" value="DIGUANYLATE CYCLASE DGCP"/>
    <property type="match status" value="1"/>
</dbReference>
<dbReference type="Gene3D" id="3.20.20.450">
    <property type="entry name" value="EAL domain"/>
    <property type="match status" value="1"/>
</dbReference>
<dbReference type="Pfam" id="PF00990">
    <property type="entry name" value="GGDEF"/>
    <property type="match status" value="1"/>
</dbReference>
<dbReference type="InterPro" id="IPR043128">
    <property type="entry name" value="Rev_trsase/Diguanyl_cyclase"/>
</dbReference>
<dbReference type="OrthoDB" id="9813903at2"/>
<accession>A0A1I4DTR6</accession>
<dbReference type="PANTHER" id="PTHR44757:SF2">
    <property type="entry name" value="BIOFILM ARCHITECTURE MAINTENANCE PROTEIN MBAA"/>
    <property type="match status" value="1"/>
</dbReference>
<feature type="domain" description="EAL" evidence="1">
    <location>
        <begin position="314"/>
        <end position="567"/>
    </location>
</feature>
<reference evidence="4" key="1">
    <citation type="submission" date="2016-10" db="EMBL/GenBank/DDBJ databases">
        <authorList>
            <person name="Varghese N."/>
            <person name="Submissions S."/>
        </authorList>
    </citation>
    <scope>NUCLEOTIDE SEQUENCE [LARGE SCALE GENOMIC DNA]</scope>
    <source>
        <strain evidence="4">Nm69</strain>
    </source>
</reference>
<dbReference type="PROSITE" id="PS50883">
    <property type="entry name" value="EAL"/>
    <property type="match status" value="1"/>
</dbReference>
<keyword evidence="4" id="KW-1185">Reference proteome</keyword>
<dbReference type="SMART" id="SM00052">
    <property type="entry name" value="EAL"/>
    <property type="match status" value="1"/>
</dbReference>
<sequence>MLRINLKILMVGYSEAEASLLYADLSKINIRLHYKAITDVKDIRAVFYENDWQVLICNHTEHSFNFMDALEIWKQIGRNVPFIIYSDEMNEVKAISAIHHGVHDYIYKGQVARLVLAIERELKDVETRRAKLQAESKVYRLAYYDDLTGFPKRNLFCEKITSILSKESNTDKLAAVYFIKIGRLPYINSTYGYNVGDMLIQQLSYRMSVYANSKCLLSRIESSKFAFFNCEVSSLADIQKFADRIMKMVSTPIMINGFEFCATINIGVSVYPAHGSNISMLLAIAEKTLSESQDNLRNSCRYFMNKVGETATRQLKLGEILRKAFLNNEFAVYYEPIVDLKTGNIKGTEAILRCNHPEIDLLSTSKFIALAYETGLILEIGKWMLKQACLQTKLWNEMGHGALSVTIGISSIELDQNQFVKYVKDVLVETGFAPNLLELKFTESFLQDAEISMNNLQELGGMGIKLSIDCYGTGGSAIGSLIKLPINSLKIDNALTSDLGIDSDNTAIVTAINALARSLGISVIVEGVATKEQFEYLCEIQCDYAQGNLFGEPIIAEDFLALLERRKTGTLS</sequence>
<dbReference type="CDD" id="cd01949">
    <property type="entry name" value="GGDEF"/>
    <property type="match status" value="1"/>
</dbReference>
<dbReference type="NCBIfam" id="TIGR00254">
    <property type="entry name" value="GGDEF"/>
    <property type="match status" value="1"/>
</dbReference>
<evidence type="ECO:0000313" key="4">
    <source>
        <dbReference type="Proteomes" id="UP000199533"/>
    </source>
</evidence>
<dbReference type="AlphaFoldDB" id="A0A1I4DTR6"/>
<dbReference type="InterPro" id="IPR052155">
    <property type="entry name" value="Biofilm_reg_signaling"/>
</dbReference>
<dbReference type="SUPFAM" id="SSF55073">
    <property type="entry name" value="Nucleotide cyclase"/>
    <property type="match status" value="1"/>
</dbReference>
<evidence type="ECO:0000259" key="2">
    <source>
        <dbReference type="PROSITE" id="PS50887"/>
    </source>
</evidence>
<feature type="domain" description="GGDEF" evidence="2">
    <location>
        <begin position="172"/>
        <end position="305"/>
    </location>
</feature>
<organism evidence="3 4">
    <name type="scientific">Nitrosomonas aestuarii</name>
    <dbReference type="NCBI Taxonomy" id="52441"/>
    <lineage>
        <taxon>Bacteria</taxon>
        <taxon>Pseudomonadati</taxon>
        <taxon>Pseudomonadota</taxon>
        <taxon>Betaproteobacteria</taxon>
        <taxon>Nitrosomonadales</taxon>
        <taxon>Nitrosomonadaceae</taxon>
        <taxon>Nitrosomonas</taxon>
    </lineage>
</organism>
<dbReference type="SUPFAM" id="SSF52172">
    <property type="entry name" value="CheY-like"/>
    <property type="match status" value="1"/>
</dbReference>
<dbReference type="InterPro" id="IPR000160">
    <property type="entry name" value="GGDEF_dom"/>
</dbReference>
<dbReference type="Pfam" id="PF00563">
    <property type="entry name" value="EAL"/>
    <property type="match status" value="1"/>
</dbReference>
<dbReference type="SUPFAM" id="SSF141868">
    <property type="entry name" value="EAL domain-like"/>
    <property type="match status" value="1"/>
</dbReference>
<evidence type="ECO:0000313" key="3">
    <source>
        <dbReference type="EMBL" id="SFK97012.1"/>
    </source>
</evidence>